<evidence type="ECO:0000313" key="4">
    <source>
        <dbReference type="EMBL" id="MBR0599867.1"/>
    </source>
</evidence>
<evidence type="ECO:0000256" key="1">
    <source>
        <dbReference type="ARBA" id="ARBA00022737"/>
    </source>
</evidence>
<organism evidence="4 5">
    <name type="scientific">Sinanaerobacter chloroacetimidivorans</name>
    <dbReference type="NCBI Taxonomy" id="2818044"/>
    <lineage>
        <taxon>Bacteria</taxon>
        <taxon>Bacillati</taxon>
        <taxon>Bacillota</taxon>
        <taxon>Clostridia</taxon>
        <taxon>Peptostreptococcales</taxon>
        <taxon>Anaerovoracaceae</taxon>
        <taxon>Sinanaerobacter</taxon>
    </lineage>
</organism>
<dbReference type="PROSITE" id="PS51272">
    <property type="entry name" value="SLH"/>
    <property type="match status" value="1"/>
</dbReference>
<keyword evidence="5" id="KW-1185">Reference proteome</keyword>
<dbReference type="RefSeq" id="WP_227019997.1">
    <property type="nucleotide sequence ID" value="NZ_JAGSND010000017.1"/>
</dbReference>
<accession>A0A8J7W2V0</accession>
<feature type="signal peptide" evidence="2">
    <location>
        <begin position="1"/>
        <end position="28"/>
    </location>
</feature>
<proteinExistence type="predicted"/>
<protein>
    <submittedName>
        <fullName evidence="4">S-layer homology domain-containing protein</fullName>
    </submittedName>
</protein>
<dbReference type="EMBL" id="JAGSND010000017">
    <property type="protein sequence ID" value="MBR0599867.1"/>
    <property type="molecule type" value="Genomic_DNA"/>
</dbReference>
<evidence type="ECO:0000259" key="3">
    <source>
        <dbReference type="PROSITE" id="PS51272"/>
    </source>
</evidence>
<keyword evidence="2" id="KW-0732">Signal</keyword>
<keyword evidence="1" id="KW-0677">Repeat</keyword>
<name>A0A8J7W2V0_9FIRM</name>
<reference evidence="4" key="2">
    <citation type="submission" date="2021-04" db="EMBL/GenBank/DDBJ databases">
        <authorList>
            <person name="Liu J."/>
        </authorList>
    </citation>
    <scope>NUCLEOTIDE SEQUENCE</scope>
    <source>
        <strain evidence="4">BAD-6</strain>
    </source>
</reference>
<evidence type="ECO:0000313" key="5">
    <source>
        <dbReference type="Proteomes" id="UP000675664"/>
    </source>
</evidence>
<dbReference type="Proteomes" id="UP000675664">
    <property type="component" value="Unassembled WGS sequence"/>
</dbReference>
<reference evidence="4" key="1">
    <citation type="submission" date="2021-04" db="EMBL/GenBank/DDBJ databases">
        <title>Sinoanaerobacter chloroacetimidivorans sp. nov., an obligate anaerobic bacterium isolated from anaerobic sludge.</title>
        <authorList>
            <person name="Bao Y."/>
        </authorList>
    </citation>
    <scope>NUCLEOTIDE SEQUENCE</scope>
    <source>
        <strain evidence="4">BAD-6</strain>
    </source>
</reference>
<sequence length="473" mass="50216">MKRLLFIVVLIVALCAGTGFPYGLTAEAADLGTYSWAGEWETNWGNMTITQTGSKVTGTYTYDEGRINGTVSGNVLTGTWSEAPSYAPPGDAGEVEFVMSEDGKSFTGKWRYGSEGDWGNWEGGTRTTEVILASTPKDYEKASSWAVSELDKAAEFGLIPGILKGADMTKPITREEFAELAVKLYEQSKGTSAAAASPNPFTDTSNQQILKAFHLGITQGTSGTAFSPQVLINREQCAAMLFRTIKAIHPGGDYSTAGIPDFPDQKSISSYAVDAAKYMSKLNIVKGDAQGYFMPKAITSVQTAAGYGMATREAAVLMSVRTYDQMDAIKATSGNTAPAATSTSVVGTWVLGSLAGGTFNAASGKYEGGASGLGQTYTFKQDGTYTALVIWSNAIWLTGKYSVKDGVLTLTDRFSEESNDGGKTWGAKEALPDASSYFTAGTDNSGKYLLIGEEGAVPPLVEKANSLKYCFKE</sequence>
<feature type="domain" description="SLH" evidence="3">
    <location>
        <begin position="192"/>
        <end position="255"/>
    </location>
</feature>
<dbReference type="Pfam" id="PF00395">
    <property type="entry name" value="SLH"/>
    <property type="match status" value="1"/>
</dbReference>
<comment type="caution">
    <text evidence="4">The sequence shown here is derived from an EMBL/GenBank/DDBJ whole genome shotgun (WGS) entry which is preliminary data.</text>
</comment>
<evidence type="ECO:0000256" key="2">
    <source>
        <dbReference type="SAM" id="SignalP"/>
    </source>
</evidence>
<dbReference type="InterPro" id="IPR001119">
    <property type="entry name" value="SLH_dom"/>
</dbReference>
<gene>
    <name evidence="4" type="ORF">KCX82_18440</name>
</gene>
<dbReference type="AlphaFoldDB" id="A0A8J7W2V0"/>
<feature type="chain" id="PRO_5035299685" evidence="2">
    <location>
        <begin position="29"/>
        <end position="473"/>
    </location>
</feature>